<accession>A0A5N6YBK9</accession>
<dbReference type="AlphaFoldDB" id="A0A5N6YBK9"/>
<sequence>MSTNGDSVIVPSGNLGLANYPHGRLAPPPRRPDGTFAGVKDNGDGALVFDIHEQTLTTLHSIEVIIKHASGDRSGLESIIDATVFLTNMNAHYDGMNAVWNELYPDAETAPARTVIGVRELPSAKMIIEIKCIAVVTVEHQVGA</sequence>
<dbReference type="GO" id="GO:0005739">
    <property type="term" value="C:mitochondrion"/>
    <property type="evidence" value="ECO:0007669"/>
    <property type="project" value="TreeGrafter"/>
</dbReference>
<dbReference type="CDD" id="cd00448">
    <property type="entry name" value="YjgF_YER057c_UK114_family"/>
    <property type="match status" value="1"/>
</dbReference>
<dbReference type="Pfam" id="PF01042">
    <property type="entry name" value="Ribonuc_L-PSP"/>
    <property type="match status" value="1"/>
</dbReference>
<dbReference type="GO" id="GO:0005829">
    <property type="term" value="C:cytosol"/>
    <property type="evidence" value="ECO:0007669"/>
    <property type="project" value="TreeGrafter"/>
</dbReference>
<evidence type="ECO:0000313" key="1">
    <source>
        <dbReference type="EMBL" id="KAE8342588.1"/>
    </source>
</evidence>
<dbReference type="PANTHER" id="PTHR11803:SF48">
    <property type="entry name" value="2-AMINOMUCONATE DEAMINASE"/>
    <property type="match status" value="1"/>
</dbReference>
<dbReference type="Gene3D" id="3.30.1330.40">
    <property type="entry name" value="RutC-like"/>
    <property type="match status" value="1"/>
</dbReference>
<name>A0A5N6YBK9_9EURO</name>
<dbReference type="Proteomes" id="UP000325558">
    <property type="component" value="Unassembled WGS sequence"/>
</dbReference>
<dbReference type="SUPFAM" id="SSF55298">
    <property type="entry name" value="YjgF-like"/>
    <property type="match status" value="1"/>
</dbReference>
<dbReference type="PANTHER" id="PTHR11803">
    <property type="entry name" value="2-IMINOBUTANOATE/2-IMINOPROPANOATE DEAMINASE RIDA"/>
    <property type="match status" value="1"/>
</dbReference>
<proteinExistence type="predicted"/>
<organism evidence="1">
    <name type="scientific">Aspergillus arachidicola</name>
    <dbReference type="NCBI Taxonomy" id="656916"/>
    <lineage>
        <taxon>Eukaryota</taxon>
        <taxon>Fungi</taxon>
        <taxon>Dikarya</taxon>
        <taxon>Ascomycota</taxon>
        <taxon>Pezizomycotina</taxon>
        <taxon>Eurotiomycetes</taxon>
        <taxon>Eurotiomycetidae</taxon>
        <taxon>Eurotiales</taxon>
        <taxon>Aspergillaceae</taxon>
        <taxon>Aspergillus</taxon>
        <taxon>Aspergillus subgen. Circumdati</taxon>
    </lineage>
</organism>
<gene>
    <name evidence="1" type="ORF">BDV24DRAFT_150481</name>
</gene>
<protein>
    <submittedName>
        <fullName evidence="1">Uncharacterized protein</fullName>
    </submittedName>
</protein>
<dbReference type="OrthoDB" id="309640at2759"/>
<dbReference type="EMBL" id="ML737134">
    <property type="protein sequence ID" value="KAE8342588.1"/>
    <property type="molecule type" value="Genomic_DNA"/>
</dbReference>
<dbReference type="InterPro" id="IPR006175">
    <property type="entry name" value="YjgF/YER057c/UK114"/>
</dbReference>
<dbReference type="GO" id="GO:0019239">
    <property type="term" value="F:deaminase activity"/>
    <property type="evidence" value="ECO:0007669"/>
    <property type="project" value="TreeGrafter"/>
</dbReference>
<dbReference type="InterPro" id="IPR035959">
    <property type="entry name" value="RutC-like_sf"/>
</dbReference>
<reference evidence="1" key="1">
    <citation type="submission" date="2019-04" db="EMBL/GenBank/DDBJ databases">
        <title>Friends and foes A comparative genomics study of 23 Aspergillus species from section Flavi.</title>
        <authorList>
            <consortium name="DOE Joint Genome Institute"/>
            <person name="Kjaerbolling I."/>
            <person name="Vesth T."/>
            <person name="Frisvad J.C."/>
            <person name="Nybo J.L."/>
            <person name="Theobald S."/>
            <person name="Kildgaard S."/>
            <person name="Isbrandt T."/>
            <person name="Kuo A."/>
            <person name="Sato A."/>
            <person name="Lyhne E.K."/>
            <person name="Kogle M.E."/>
            <person name="Wiebenga A."/>
            <person name="Kun R.S."/>
            <person name="Lubbers R.J."/>
            <person name="Makela M.R."/>
            <person name="Barry K."/>
            <person name="Chovatia M."/>
            <person name="Clum A."/>
            <person name="Daum C."/>
            <person name="Haridas S."/>
            <person name="He G."/>
            <person name="LaButti K."/>
            <person name="Lipzen A."/>
            <person name="Mondo S."/>
            <person name="Riley R."/>
            <person name="Salamov A."/>
            <person name="Simmons B.A."/>
            <person name="Magnuson J.K."/>
            <person name="Henrissat B."/>
            <person name="Mortensen U.H."/>
            <person name="Larsen T.O."/>
            <person name="Devries R.P."/>
            <person name="Grigoriev I.V."/>
            <person name="Machida M."/>
            <person name="Baker S.E."/>
            <person name="Andersen M.R."/>
        </authorList>
    </citation>
    <scope>NUCLEOTIDE SEQUENCE</scope>
    <source>
        <strain evidence="1">CBS 117612</strain>
    </source>
</reference>